<proteinExistence type="inferred from homology"/>
<evidence type="ECO:0000256" key="2">
    <source>
        <dbReference type="ARBA" id="ARBA00023277"/>
    </source>
</evidence>
<gene>
    <name evidence="6" type="primary">LOC110798638</name>
</gene>
<organism evidence="5 6">
    <name type="scientific">Spinacia oleracea</name>
    <name type="common">Spinach</name>
    <dbReference type="NCBI Taxonomy" id="3562"/>
    <lineage>
        <taxon>Eukaryota</taxon>
        <taxon>Viridiplantae</taxon>
        <taxon>Streptophyta</taxon>
        <taxon>Embryophyta</taxon>
        <taxon>Tracheophyta</taxon>
        <taxon>Spermatophyta</taxon>
        <taxon>Magnoliopsida</taxon>
        <taxon>eudicotyledons</taxon>
        <taxon>Gunneridae</taxon>
        <taxon>Pentapetalae</taxon>
        <taxon>Caryophyllales</taxon>
        <taxon>Chenopodiaceae</taxon>
        <taxon>Chenopodioideae</taxon>
        <taxon>Anserineae</taxon>
        <taxon>Spinacia</taxon>
    </lineage>
</organism>
<comment type="catalytic activity">
    <reaction evidence="4">
        <text>Hydrolysis of (1-&gt;4)-alpha-D-glucosidic linkages in polysaccharides so as to remove successive maltose units from the non-reducing ends of the chains.</text>
        <dbReference type="EC" id="3.2.1.2"/>
    </reaction>
</comment>
<dbReference type="InterPro" id="IPR001554">
    <property type="entry name" value="Glyco_hydro_14"/>
</dbReference>
<evidence type="ECO:0000313" key="5">
    <source>
        <dbReference type="Proteomes" id="UP000813463"/>
    </source>
</evidence>
<dbReference type="PRINTS" id="PR00750">
    <property type="entry name" value="BETAAMYLASE"/>
</dbReference>
<name>A0A9R0J2U8_SPIOL</name>
<keyword evidence="4" id="KW-0326">Glycosidase</keyword>
<evidence type="ECO:0000256" key="1">
    <source>
        <dbReference type="ARBA" id="ARBA00005652"/>
    </source>
</evidence>
<keyword evidence="2 4" id="KW-0119">Carbohydrate metabolism</keyword>
<dbReference type="InterPro" id="IPR017853">
    <property type="entry name" value="GH"/>
</dbReference>
<dbReference type="Pfam" id="PF01373">
    <property type="entry name" value="Glyco_hydro_14"/>
    <property type="match status" value="1"/>
</dbReference>
<dbReference type="EC" id="3.2.1.2" evidence="4"/>
<reference evidence="6" key="2">
    <citation type="submission" date="2025-08" db="UniProtKB">
        <authorList>
            <consortium name="RefSeq"/>
        </authorList>
    </citation>
    <scope>IDENTIFICATION</scope>
    <source>
        <tissue evidence="6">Leaf</tissue>
    </source>
</reference>
<protein>
    <recommendedName>
        <fullName evidence="4">Beta-amylase</fullName>
        <ecNumber evidence="4">3.2.1.2</ecNumber>
    </recommendedName>
</protein>
<sequence>MLFVTSHARLSRVLWWYKTDSHAAELTTGFYNPCNCDGYAAMMSMLKKHGAASTFTPAEVDLLDQLVDSSEHLLFLKDWLGKMGLVITWNGAATNNPIFAEILLEKPRTRLFFREYALDVSTGRCEGDDILGVGQVGGVP</sequence>
<keyword evidence="5" id="KW-1185">Reference proteome</keyword>
<dbReference type="GO" id="GO:0016161">
    <property type="term" value="F:beta-amylase activity"/>
    <property type="evidence" value="ECO:0007669"/>
    <property type="project" value="InterPro"/>
</dbReference>
<dbReference type="PANTHER" id="PTHR31352:SF47">
    <property type="entry name" value="BETA-AMYLASE 7"/>
    <property type="match status" value="1"/>
</dbReference>
<dbReference type="Proteomes" id="UP000813463">
    <property type="component" value="Chromosome 1"/>
</dbReference>
<reference evidence="5" key="1">
    <citation type="journal article" date="2021" name="Nat. Commun.">
        <title>Genomic analyses provide insights into spinach domestication and the genetic basis of agronomic traits.</title>
        <authorList>
            <person name="Cai X."/>
            <person name="Sun X."/>
            <person name="Xu C."/>
            <person name="Sun H."/>
            <person name="Wang X."/>
            <person name="Ge C."/>
            <person name="Zhang Z."/>
            <person name="Wang Q."/>
            <person name="Fei Z."/>
            <person name="Jiao C."/>
            <person name="Wang Q."/>
        </authorList>
    </citation>
    <scope>NUCLEOTIDE SEQUENCE [LARGE SCALE GENOMIC DNA]</scope>
    <source>
        <strain evidence="5">cv. Varoflay</strain>
    </source>
</reference>
<evidence type="ECO:0000256" key="3">
    <source>
        <dbReference type="ARBA" id="ARBA00023326"/>
    </source>
</evidence>
<keyword evidence="4" id="KW-0378">Hydrolase</keyword>
<dbReference type="GO" id="GO:0000272">
    <property type="term" value="P:polysaccharide catabolic process"/>
    <property type="evidence" value="ECO:0007669"/>
    <property type="project" value="UniProtKB-KW"/>
</dbReference>
<keyword evidence="3 4" id="KW-0624">Polysaccharide degradation</keyword>
<dbReference type="SUPFAM" id="SSF51445">
    <property type="entry name" value="(Trans)glycosidases"/>
    <property type="match status" value="1"/>
</dbReference>
<comment type="similarity">
    <text evidence="1 4">Belongs to the glycosyl hydrolase 14 family.</text>
</comment>
<dbReference type="PANTHER" id="PTHR31352">
    <property type="entry name" value="BETA-AMYLASE 1, CHLOROPLASTIC"/>
    <property type="match status" value="1"/>
</dbReference>
<evidence type="ECO:0000313" key="6">
    <source>
        <dbReference type="RefSeq" id="XP_021859518.1"/>
    </source>
</evidence>
<dbReference type="AlphaFoldDB" id="A0A9R0J2U8"/>
<dbReference type="Gene3D" id="3.20.20.80">
    <property type="entry name" value="Glycosidases"/>
    <property type="match status" value="1"/>
</dbReference>
<dbReference type="RefSeq" id="XP_021859518.1">
    <property type="nucleotide sequence ID" value="XM_022003826.2"/>
</dbReference>
<accession>A0A9R0J2U8</accession>
<dbReference type="KEGG" id="soe:110798638"/>
<dbReference type="GeneID" id="110798638"/>
<evidence type="ECO:0000256" key="4">
    <source>
        <dbReference type="RuleBase" id="RU000509"/>
    </source>
</evidence>